<proteinExistence type="predicted"/>
<evidence type="ECO:0000313" key="3">
    <source>
        <dbReference type="EMBL" id="KAL3770002.1"/>
    </source>
</evidence>
<protein>
    <recommendedName>
        <fullName evidence="2">DUF6824 domain-containing protein</fullName>
    </recommendedName>
</protein>
<sequence length="332" mass="36889">MSPTYETVEAGLSKRDQFAASNRDRLAAASSSGQSLMSMGCSGRSLLSMDLGLRSQDFEGGYGSLINSGDFDYDADDEFKTSQDSPLPDINAGNHGMTTSEYEEPLTSLPEDQEHKPCPVIKLTAKLERCSTCESVDLLNEKFRVTSRDWGIPVPQSEQPLSNIKNYLPVTDWRNDIPAVSRGHDGHEITRQASSYDKITPNVAAVTPLDASSTSSIKNKITKPRRLIDVSYSVEPKDDDVLLGRGGFTNTHPGNIKFRNKALELRPWYEQSDKEQKFAISKVLLESVTDNGNRFLERGDDGLWHEVNEDGARKKASQALRERIGRRRMDAA</sequence>
<organism evidence="3 4">
    <name type="scientific">Stephanodiscus triporus</name>
    <dbReference type="NCBI Taxonomy" id="2934178"/>
    <lineage>
        <taxon>Eukaryota</taxon>
        <taxon>Sar</taxon>
        <taxon>Stramenopiles</taxon>
        <taxon>Ochrophyta</taxon>
        <taxon>Bacillariophyta</taxon>
        <taxon>Coscinodiscophyceae</taxon>
        <taxon>Thalassiosirophycidae</taxon>
        <taxon>Stephanodiscales</taxon>
        <taxon>Stephanodiscaceae</taxon>
        <taxon>Stephanodiscus</taxon>
    </lineage>
</organism>
<dbReference type="Proteomes" id="UP001530315">
    <property type="component" value="Unassembled WGS sequence"/>
</dbReference>
<dbReference type="EMBL" id="JALLAZ020001640">
    <property type="protein sequence ID" value="KAL3770002.1"/>
    <property type="molecule type" value="Genomic_DNA"/>
</dbReference>
<gene>
    <name evidence="3" type="ORF">ACHAW5_005350</name>
</gene>
<dbReference type="InterPro" id="IPR049227">
    <property type="entry name" value="DUF6824"/>
</dbReference>
<feature type="region of interest" description="Disordered" evidence="1">
    <location>
        <begin position="76"/>
        <end position="113"/>
    </location>
</feature>
<dbReference type="Pfam" id="PF20710">
    <property type="entry name" value="DUF6824"/>
    <property type="match status" value="1"/>
</dbReference>
<keyword evidence="4" id="KW-1185">Reference proteome</keyword>
<name>A0ABD3N617_9STRA</name>
<evidence type="ECO:0000259" key="2">
    <source>
        <dbReference type="Pfam" id="PF20710"/>
    </source>
</evidence>
<reference evidence="3 4" key="1">
    <citation type="submission" date="2024-10" db="EMBL/GenBank/DDBJ databases">
        <title>Updated reference genomes for cyclostephanoid diatoms.</title>
        <authorList>
            <person name="Roberts W.R."/>
            <person name="Alverson A.J."/>
        </authorList>
    </citation>
    <scope>NUCLEOTIDE SEQUENCE [LARGE SCALE GENOMIC DNA]</scope>
    <source>
        <strain evidence="3 4">AJA276-08</strain>
    </source>
</reference>
<accession>A0ABD3N617</accession>
<comment type="caution">
    <text evidence="3">The sequence shown here is derived from an EMBL/GenBank/DDBJ whole genome shotgun (WGS) entry which is preliminary data.</text>
</comment>
<evidence type="ECO:0000313" key="4">
    <source>
        <dbReference type="Proteomes" id="UP001530315"/>
    </source>
</evidence>
<dbReference type="AlphaFoldDB" id="A0ABD3N617"/>
<feature type="domain" description="DUF6824" evidence="2">
    <location>
        <begin position="240"/>
        <end position="322"/>
    </location>
</feature>
<evidence type="ECO:0000256" key="1">
    <source>
        <dbReference type="SAM" id="MobiDB-lite"/>
    </source>
</evidence>